<feature type="region of interest" description="Disordered" evidence="1">
    <location>
        <begin position="108"/>
        <end position="128"/>
    </location>
</feature>
<evidence type="ECO:0000313" key="2">
    <source>
        <dbReference type="EMBL" id="QNJ59298.1"/>
    </source>
</evidence>
<dbReference type="Proteomes" id="UP000515854">
    <property type="component" value="Genome"/>
</dbReference>
<feature type="compositionally biased region" description="Basic residues" evidence="1">
    <location>
        <begin position="1"/>
        <end position="10"/>
    </location>
</feature>
<gene>
    <name evidence="2" type="primary">85</name>
    <name evidence="2" type="ORF">SEA_MRMIYAGI_85</name>
</gene>
<evidence type="ECO:0000256" key="1">
    <source>
        <dbReference type="SAM" id="MobiDB-lite"/>
    </source>
</evidence>
<evidence type="ECO:0000313" key="3">
    <source>
        <dbReference type="Proteomes" id="UP000515854"/>
    </source>
</evidence>
<accession>A0A7G8LPX6</accession>
<protein>
    <submittedName>
        <fullName evidence="2">Uncharacterized protein</fullName>
    </submittedName>
</protein>
<organism evidence="2 3">
    <name type="scientific">Mycobacterium phage MrMiyagi</name>
    <dbReference type="NCBI Taxonomy" id="2762395"/>
    <lineage>
        <taxon>Viruses</taxon>
        <taxon>Duplodnaviria</taxon>
        <taxon>Heunggongvirae</taxon>
        <taxon>Uroviricota</taxon>
        <taxon>Caudoviricetes</taxon>
        <taxon>Fowlmouthvirus</taxon>
        <taxon>Fowlmouthvirus fowlmouth</taxon>
    </lineage>
</organism>
<proteinExistence type="predicted"/>
<feature type="compositionally biased region" description="Polar residues" evidence="1">
    <location>
        <begin position="151"/>
        <end position="163"/>
    </location>
</feature>
<feature type="region of interest" description="Disordered" evidence="1">
    <location>
        <begin position="1"/>
        <end position="37"/>
    </location>
</feature>
<feature type="compositionally biased region" description="Polar residues" evidence="1">
    <location>
        <begin position="114"/>
        <end position="127"/>
    </location>
</feature>
<name>A0A7G8LPX6_9CAUD</name>
<sequence>MGKKKKKASPNRHVIQSQNSKKQYGSDPQEILKQQDSVRRLATMMQVMSAPPEPILSLLERLGIPFEVVENVPGDPSLNTLVIKMSDLEAGEERNQAEGSLLARMYGKDDPAASIQQKPSTGGQLPSNVDVAERVSRLLASKGVARPAQRPNLQELLNQAKNENGQKES</sequence>
<feature type="compositionally biased region" description="Polar residues" evidence="1">
    <location>
        <begin position="14"/>
        <end position="23"/>
    </location>
</feature>
<reference evidence="2 3" key="1">
    <citation type="submission" date="2020-07" db="EMBL/GenBank/DDBJ databases">
        <authorList>
            <person name="Baliraine F.N."/>
            <person name="Frederick G.D."/>
            <person name="Mills R.B."/>
            <person name="Woodruff J.W."/>
            <person name="Richardson W.J."/>
            <person name="Garlena R.A."/>
            <person name="Russell D.A."/>
            <person name="Pope W.H."/>
            <person name="Jacobs-Sera D."/>
            <person name="Hatfull G.F."/>
        </authorList>
    </citation>
    <scope>NUCLEOTIDE SEQUENCE [LARGE SCALE GENOMIC DNA]</scope>
</reference>
<feature type="region of interest" description="Disordered" evidence="1">
    <location>
        <begin position="142"/>
        <end position="169"/>
    </location>
</feature>
<dbReference type="EMBL" id="MT776806">
    <property type="protein sequence ID" value="QNJ59298.1"/>
    <property type="molecule type" value="Genomic_DNA"/>
</dbReference>